<proteinExistence type="predicted"/>
<feature type="coiled-coil region" evidence="1">
    <location>
        <begin position="142"/>
        <end position="211"/>
    </location>
</feature>
<keyword evidence="3" id="KW-1185">Reference proteome</keyword>
<dbReference type="OMA" id="WACQGSA"/>
<dbReference type="AlphaFoldDB" id="F9WSF9"/>
<protein>
    <submittedName>
        <fullName evidence="2">Uncharacterized protein</fullName>
    </submittedName>
</protein>
<name>F9WSF9_TRYVY</name>
<evidence type="ECO:0000313" key="3">
    <source>
        <dbReference type="Proteomes" id="UP000009027"/>
    </source>
</evidence>
<sequence>MTEAEVFRLNLEVEAAAARNANLSRQLEQLNHEISFSAIHSAARTSCVSEGTQTECRALYDVAINLDDLLFEVAEMMYRMYPASSVDLSIRRGCQLNQLVELSQRCLREIRTLRSACETKLDGYSKLIDDLQRSHGDYYRSMEMNECQLRDKERECESLAKQNALLSKRCADLEAQLKASHNVTGQAEEEISRLLRRVAELEADRQRLLDNEVATANTLAALRADCFMNPWSGASMPKDPSPAHHSRGSLTHAAAVSVTTASKPRATSAIDVLWACGGQASGGSPSGSCVPHEKVVDYCCREKLFHGSDPT</sequence>
<gene>
    <name evidence="2" type="ORF">TvY486_0002870</name>
</gene>
<reference evidence="2 3" key="1">
    <citation type="journal article" date="2012" name="Proc. Natl. Acad. Sci. U.S.A.">
        <title>Antigenic diversity is generated by distinct evolutionary mechanisms in African trypanosome species.</title>
        <authorList>
            <person name="Jackson A.P."/>
            <person name="Berry A."/>
            <person name="Aslett M."/>
            <person name="Allison H.C."/>
            <person name="Burton P."/>
            <person name="Vavrova-Anderson J."/>
            <person name="Brown R."/>
            <person name="Browne H."/>
            <person name="Corton N."/>
            <person name="Hauser H."/>
            <person name="Gamble J."/>
            <person name="Gilderthorp R."/>
            <person name="Marcello L."/>
            <person name="McQuillan J."/>
            <person name="Otto T.D."/>
            <person name="Quail M.A."/>
            <person name="Sanders M.J."/>
            <person name="van Tonder A."/>
            <person name="Ginger M.L."/>
            <person name="Field M.C."/>
            <person name="Barry J.D."/>
            <person name="Hertz-Fowler C."/>
            <person name="Berriman M."/>
        </authorList>
    </citation>
    <scope>NUCLEOTIDE SEQUENCE</scope>
    <source>
        <strain evidence="2 3">Y486</strain>
    </source>
</reference>
<accession>F9WSF9</accession>
<evidence type="ECO:0000313" key="2">
    <source>
        <dbReference type="EMBL" id="CCD20498.1"/>
    </source>
</evidence>
<dbReference type="EMBL" id="CAEX01005725">
    <property type="protein sequence ID" value="CCD20498.1"/>
    <property type="molecule type" value="Genomic_DNA"/>
</dbReference>
<organism evidence="2 3">
    <name type="scientific">Trypanosoma vivax (strain Y486)</name>
    <dbReference type="NCBI Taxonomy" id="1055687"/>
    <lineage>
        <taxon>Eukaryota</taxon>
        <taxon>Discoba</taxon>
        <taxon>Euglenozoa</taxon>
        <taxon>Kinetoplastea</taxon>
        <taxon>Metakinetoplastina</taxon>
        <taxon>Trypanosomatida</taxon>
        <taxon>Trypanosomatidae</taxon>
        <taxon>Trypanosoma</taxon>
        <taxon>Duttonella</taxon>
    </lineage>
</organism>
<evidence type="ECO:0000256" key="1">
    <source>
        <dbReference type="SAM" id="Coils"/>
    </source>
</evidence>
<dbReference type="Proteomes" id="UP000009027">
    <property type="component" value="Unassembled WGS sequence"/>
</dbReference>
<dbReference type="VEuPathDB" id="TriTrypDB:TvY486_0002870"/>
<keyword evidence="1" id="KW-0175">Coiled coil</keyword>